<keyword evidence="1" id="KW-0812">Transmembrane</keyword>
<dbReference type="InterPro" id="IPR029787">
    <property type="entry name" value="Nucleotide_cyclase"/>
</dbReference>
<dbReference type="EMBL" id="JACHMF010000001">
    <property type="protein sequence ID" value="MBB4691531.1"/>
    <property type="molecule type" value="Genomic_DNA"/>
</dbReference>
<keyword evidence="4" id="KW-1185">Reference proteome</keyword>
<dbReference type="NCBIfam" id="TIGR00254">
    <property type="entry name" value="GGDEF"/>
    <property type="match status" value="1"/>
</dbReference>
<proteinExistence type="predicted"/>
<dbReference type="SMART" id="SM00267">
    <property type="entry name" value="GGDEF"/>
    <property type="match status" value="1"/>
</dbReference>
<feature type="transmembrane region" description="Helical" evidence="1">
    <location>
        <begin position="313"/>
        <end position="333"/>
    </location>
</feature>
<dbReference type="InterPro" id="IPR043128">
    <property type="entry name" value="Rev_trsase/Diguanyl_cyclase"/>
</dbReference>
<evidence type="ECO:0000313" key="3">
    <source>
        <dbReference type="EMBL" id="MBB4691531.1"/>
    </source>
</evidence>
<dbReference type="GO" id="GO:0052621">
    <property type="term" value="F:diguanylate cyclase activity"/>
    <property type="evidence" value="ECO:0007669"/>
    <property type="project" value="TreeGrafter"/>
</dbReference>
<keyword evidence="1" id="KW-1133">Transmembrane helix</keyword>
<feature type="transmembrane region" description="Helical" evidence="1">
    <location>
        <begin position="44"/>
        <end position="62"/>
    </location>
</feature>
<dbReference type="AlphaFoldDB" id="A0A7W7CN07"/>
<feature type="transmembrane region" description="Helical" evidence="1">
    <location>
        <begin position="287"/>
        <end position="307"/>
    </location>
</feature>
<feature type="transmembrane region" description="Helical" evidence="1">
    <location>
        <begin position="190"/>
        <end position="209"/>
    </location>
</feature>
<evidence type="ECO:0000259" key="2">
    <source>
        <dbReference type="PROSITE" id="PS50887"/>
    </source>
</evidence>
<protein>
    <submittedName>
        <fullName evidence="3">Diguanylate cyclase (GGDEF)-like protein</fullName>
    </submittedName>
</protein>
<dbReference type="PROSITE" id="PS50887">
    <property type="entry name" value="GGDEF"/>
    <property type="match status" value="1"/>
</dbReference>
<reference evidence="3 4" key="1">
    <citation type="submission" date="2020-08" db="EMBL/GenBank/DDBJ databases">
        <title>Sequencing the genomes of 1000 actinobacteria strains.</title>
        <authorList>
            <person name="Klenk H.-P."/>
        </authorList>
    </citation>
    <scope>NUCLEOTIDE SEQUENCE [LARGE SCALE GENOMIC DNA]</scope>
    <source>
        <strain evidence="3 4">DSM 45518</strain>
    </source>
</reference>
<gene>
    <name evidence="3" type="ORF">BKA14_001679</name>
</gene>
<dbReference type="PANTHER" id="PTHR45138">
    <property type="entry name" value="REGULATORY COMPONENTS OF SENSORY TRANSDUCTION SYSTEM"/>
    <property type="match status" value="1"/>
</dbReference>
<evidence type="ECO:0000313" key="4">
    <source>
        <dbReference type="Proteomes" id="UP000542742"/>
    </source>
</evidence>
<comment type="caution">
    <text evidence="3">The sequence shown here is derived from an EMBL/GenBank/DDBJ whole genome shotgun (WGS) entry which is preliminary data.</text>
</comment>
<dbReference type="FunFam" id="3.30.70.270:FF:000001">
    <property type="entry name" value="Diguanylate cyclase domain protein"/>
    <property type="match status" value="1"/>
</dbReference>
<name>A0A7W7CN07_9ACTN</name>
<keyword evidence="1" id="KW-0472">Membrane</keyword>
<dbReference type="Pfam" id="PF00990">
    <property type="entry name" value="GGDEF"/>
    <property type="match status" value="1"/>
</dbReference>
<dbReference type="InterPro" id="IPR000160">
    <property type="entry name" value="GGDEF_dom"/>
</dbReference>
<feature type="transmembrane region" description="Helical" evidence="1">
    <location>
        <begin position="155"/>
        <end position="178"/>
    </location>
</feature>
<dbReference type="Gene3D" id="3.30.70.270">
    <property type="match status" value="1"/>
</dbReference>
<feature type="transmembrane region" description="Helical" evidence="1">
    <location>
        <begin position="68"/>
        <end position="90"/>
    </location>
</feature>
<evidence type="ECO:0000256" key="1">
    <source>
        <dbReference type="SAM" id="Phobius"/>
    </source>
</evidence>
<sequence length="503" mass="54371">MSQSLLHRADREQPVDVTAMRATDREADAGDTFDATRHTRAMHLWLLWLGGAVVFAVGQAFTDPKGPVGGLMSFSMPVLFTVGILGGVLVNRPRPRWPWLMLASAGLVTVIGYVVWTSGATTLAFSIFMTVYPLEAIALLLIVRGGSWRQDRAGLLDTAMISVGLGLACWMLVITPLLQVSTDLPGGPLVALFPLGDVLLLSVLVRFFISRGLRNAAFWQISVSLLFQAVTHMASLLPTIFSAGATDVRALSSLSSFLIAAAAFHPSMRTFSGHEPRLATEMSPRRVLLVNLAGMAAPGLLIAQGVLQHGKVGWLAAGVGCILLFALVTLRMIDLVGEVQDKARQLDAVAHIDALTALPNRRAWDLELDRRIAAAQRHGTPVVVAILDLDHFKRFNDEHGHQGGDELLTTAAAAWRAQLRPEDLLARYGGEEFGAIFDHSRLADADRIIERLQAVTPLGQTFSAGAAQWNGTETAEMLLARADAALYSAKRAGRDRVYVSPTR</sequence>
<dbReference type="RefSeq" id="WP_184950335.1">
    <property type="nucleotide sequence ID" value="NZ_BOMC01000006.1"/>
</dbReference>
<feature type="transmembrane region" description="Helical" evidence="1">
    <location>
        <begin position="97"/>
        <end position="116"/>
    </location>
</feature>
<dbReference type="PANTHER" id="PTHR45138:SF9">
    <property type="entry name" value="DIGUANYLATE CYCLASE DGCM-RELATED"/>
    <property type="match status" value="1"/>
</dbReference>
<feature type="transmembrane region" description="Helical" evidence="1">
    <location>
        <begin position="122"/>
        <end position="143"/>
    </location>
</feature>
<dbReference type="InterPro" id="IPR050469">
    <property type="entry name" value="Diguanylate_Cyclase"/>
</dbReference>
<organism evidence="3 4">
    <name type="scientific">Paractinoplanes abujensis</name>
    <dbReference type="NCBI Taxonomy" id="882441"/>
    <lineage>
        <taxon>Bacteria</taxon>
        <taxon>Bacillati</taxon>
        <taxon>Actinomycetota</taxon>
        <taxon>Actinomycetes</taxon>
        <taxon>Micromonosporales</taxon>
        <taxon>Micromonosporaceae</taxon>
        <taxon>Paractinoplanes</taxon>
    </lineage>
</organism>
<dbReference type="SUPFAM" id="SSF55073">
    <property type="entry name" value="Nucleotide cyclase"/>
    <property type="match status" value="1"/>
</dbReference>
<accession>A0A7W7CN07</accession>
<dbReference type="Proteomes" id="UP000542742">
    <property type="component" value="Unassembled WGS sequence"/>
</dbReference>
<feature type="domain" description="GGDEF" evidence="2">
    <location>
        <begin position="380"/>
        <end position="502"/>
    </location>
</feature>
<dbReference type="CDD" id="cd01949">
    <property type="entry name" value="GGDEF"/>
    <property type="match status" value="1"/>
</dbReference>